<dbReference type="EMBL" id="WNWQ01000987">
    <property type="protein sequence ID" value="KAE9962683.1"/>
    <property type="molecule type" value="Genomic_DNA"/>
</dbReference>
<keyword evidence="10" id="KW-1185">Reference proteome</keyword>
<accession>A0A8H3U3R9</accession>
<dbReference type="GO" id="GO:0046854">
    <property type="term" value="P:phosphatidylinositol phosphate biosynthetic process"/>
    <property type="evidence" value="ECO:0007669"/>
    <property type="project" value="TreeGrafter"/>
</dbReference>
<evidence type="ECO:0000313" key="5">
    <source>
        <dbReference type="EMBL" id="KAE9962683.1"/>
    </source>
</evidence>
<dbReference type="GO" id="GO:0005737">
    <property type="term" value="C:cytoplasm"/>
    <property type="evidence" value="ECO:0007669"/>
    <property type="project" value="TreeGrafter"/>
</dbReference>
<name>A0A8H3U3R9_VENIN</name>
<dbReference type="EC" id="2.7.-.-" evidence="4"/>
<keyword evidence="2 4" id="KW-0808">Transferase</keyword>
<dbReference type="Pfam" id="PF03770">
    <property type="entry name" value="IPK"/>
    <property type="match status" value="1"/>
</dbReference>
<dbReference type="GO" id="GO:0032958">
    <property type="term" value="P:inositol phosphate biosynthetic process"/>
    <property type="evidence" value="ECO:0007669"/>
    <property type="project" value="InterPro"/>
</dbReference>
<dbReference type="Proteomes" id="UP000490939">
    <property type="component" value="Unassembled WGS sequence"/>
</dbReference>
<evidence type="ECO:0000256" key="2">
    <source>
        <dbReference type="ARBA" id="ARBA00022679"/>
    </source>
</evidence>
<dbReference type="PANTHER" id="PTHR12400">
    <property type="entry name" value="INOSITOL POLYPHOSPHATE KINASE"/>
    <property type="match status" value="1"/>
</dbReference>
<protein>
    <recommendedName>
        <fullName evidence="4">Kinase</fullName>
        <ecNumber evidence="4">2.7.-.-</ecNumber>
    </recommendedName>
</protein>
<reference evidence="5 8" key="1">
    <citation type="submission" date="2019-11" db="EMBL/GenBank/DDBJ databases">
        <title>Venturia inaequalis Genome Resource.</title>
        <authorList>
            <person name="Lichtner F.J."/>
        </authorList>
    </citation>
    <scope>NUCLEOTIDE SEQUENCE [LARGE SCALE GENOMIC DNA]</scope>
    <source>
        <strain evidence="6 9">120213</strain>
        <strain evidence="5">Bline_iso_100314</strain>
        <strain evidence="7 10">DMI_063113</strain>
    </source>
</reference>
<evidence type="ECO:0000313" key="7">
    <source>
        <dbReference type="EMBL" id="KAE9970934.1"/>
    </source>
</evidence>
<evidence type="ECO:0000313" key="9">
    <source>
        <dbReference type="Proteomes" id="UP000447873"/>
    </source>
</evidence>
<gene>
    <name evidence="5" type="ORF">BLS_010131</name>
    <name evidence="7" type="ORF">EG327_010116</name>
    <name evidence="6" type="ORF">EG328_010650</name>
</gene>
<proteinExistence type="inferred from homology"/>
<evidence type="ECO:0000313" key="6">
    <source>
        <dbReference type="EMBL" id="KAE9964285.1"/>
    </source>
</evidence>
<dbReference type="Gene3D" id="3.30.470.160">
    <property type="entry name" value="Inositol polyphosphate kinase"/>
    <property type="match status" value="1"/>
</dbReference>
<dbReference type="GO" id="GO:0008440">
    <property type="term" value="F:inositol-1,4,5-trisphosphate 3-kinase activity"/>
    <property type="evidence" value="ECO:0007669"/>
    <property type="project" value="TreeGrafter"/>
</dbReference>
<evidence type="ECO:0000313" key="10">
    <source>
        <dbReference type="Proteomes" id="UP000490939"/>
    </source>
</evidence>
<evidence type="ECO:0000256" key="1">
    <source>
        <dbReference type="ARBA" id="ARBA00007374"/>
    </source>
</evidence>
<evidence type="ECO:0000256" key="3">
    <source>
        <dbReference type="ARBA" id="ARBA00022777"/>
    </source>
</evidence>
<dbReference type="GO" id="GO:0000824">
    <property type="term" value="F:inositol-1,4,5,6-tetrakisphosphate 3-kinase activity"/>
    <property type="evidence" value="ECO:0007669"/>
    <property type="project" value="TreeGrafter"/>
</dbReference>
<dbReference type="AlphaFoldDB" id="A0A8H3U3R9"/>
<organism evidence="5 8">
    <name type="scientific">Venturia inaequalis</name>
    <name type="common">Apple scab fungus</name>
    <dbReference type="NCBI Taxonomy" id="5025"/>
    <lineage>
        <taxon>Eukaryota</taxon>
        <taxon>Fungi</taxon>
        <taxon>Dikarya</taxon>
        <taxon>Ascomycota</taxon>
        <taxon>Pezizomycotina</taxon>
        <taxon>Dothideomycetes</taxon>
        <taxon>Pleosporomycetidae</taxon>
        <taxon>Venturiales</taxon>
        <taxon>Venturiaceae</taxon>
        <taxon>Venturia</taxon>
    </lineage>
</organism>
<comment type="similarity">
    <text evidence="1 4">Belongs to the inositol phosphokinase (IPK) family.</text>
</comment>
<comment type="caution">
    <text evidence="5">The sequence shown here is derived from an EMBL/GenBank/DDBJ whole genome shotgun (WGS) entry which is preliminary data.</text>
</comment>
<dbReference type="PANTHER" id="PTHR12400:SF103">
    <property type="entry name" value="INOSITOL POLYPHOSPHATE MULTIKINASE"/>
    <property type="match status" value="1"/>
</dbReference>
<dbReference type="InterPro" id="IPR005522">
    <property type="entry name" value="IPK"/>
</dbReference>
<dbReference type="EMBL" id="WNWR01000700">
    <property type="protein sequence ID" value="KAE9970934.1"/>
    <property type="molecule type" value="Genomic_DNA"/>
</dbReference>
<sequence>MAPQLDPSTLTSFDHAAAGHDGVLSDPSGDLVIKPCTQAEVSFYELATASCPDLVNFMPRYMGTLQHSASVEEATSGLPKPTPLPDPSAAIVTPPIIGLQSLHLPATHPPSSSIPGTAATLPLDDVGPMKGKKLDTGLNIVLENVAAKFKKPNILDLKLGARLWDDDTKLEKRARLDKVSGETTSGSLGFRIAGMRIWQGKDKVVEGLDDFVTSENGPILHELDEDSNYMNHNKLYGRQFNADNVIEGFKKYLHVPRAGIGKKQAYLITQLFLEEVKGIQVALEALETRMYSASILLVYEGDGDAFKEAHEILSKPEKEVVEEEDDEEEDSTPALYAVRLIDFAHASFTPGLGPDENMLQGVRSTVKVLEQLLAEYDE</sequence>
<evidence type="ECO:0000313" key="8">
    <source>
        <dbReference type="Proteomes" id="UP000433883"/>
    </source>
</evidence>
<dbReference type="Proteomes" id="UP000447873">
    <property type="component" value="Unassembled WGS sequence"/>
</dbReference>
<dbReference type="Proteomes" id="UP000433883">
    <property type="component" value="Unassembled WGS sequence"/>
</dbReference>
<dbReference type="InterPro" id="IPR038286">
    <property type="entry name" value="IPK_sf"/>
</dbReference>
<dbReference type="GO" id="GO:0005634">
    <property type="term" value="C:nucleus"/>
    <property type="evidence" value="ECO:0007669"/>
    <property type="project" value="TreeGrafter"/>
</dbReference>
<evidence type="ECO:0000256" key="4">
    <source>
        <dbReference type="RuleBase" id="RU363090"/>
    </source>
</evidence>
<dbReference type="SUPFAM" id="SSF56104">
    <property type="entry name" value="SAICAR synthase-like"/>
    <property type="match status" value="1"/>
</dbReference>
<dbReference type="EMBL" id="WNWS01000710">
    <property type="protein sequence ID" value="KAE9964285.1"/>
    <property type="molecule type" value="Genomic_DNA"/>
</dbReference>
<keyword evidence="3 4" id="KW-0418">Kinase</keyword>
<dbReference type="OrthoDB" id="338650at2759"/>